<name>A0A0V0QB09_PSEPJ</name>
<feature type="compositionally biased region" description="Low complexity" evidence="1">
    <location>
        <begin position="478"/>
        <end position="514"/>
    </location>
</feature>
<reference evidence="2 3" key="1">
    <citation type="journal article" date="2015" name="Sci. Rep.">
        <title>Genome of the facultative scuticociliatosis pathogen Pseudocohnilembus persalinus provides insight into its virulence through horizontal gene transfer.</title>
        <authorList>
            <person name="Xiong J."/>
            <person name="Wang G."/>
            <person name="Cheng J."/>
            <person name="Tian M."/>
            <person name="Pan X."/>
            <person name="Warren A."/>
            <person name="Jiang C."/>
            <person name="Yuan D."/>
            <person name="Miao W."/>
        </authorList>
    </citation>
    <scope>NUCLEOTIDE SEQUENCE [LARGE SCALE GENOMIC DNA]</scope>
    <source>
        <strain evidence="2">36N120E</strain>
    </source>
</reference>
<accession>A0A0V0QB09</accession>
<dbReference type="InParanoid" id="A0A0V0QB09"/>
<evidence type="ECO:0000313" key="2">
    <source>
        <dbReference type="EMBL" id="KRW99436.1"/>
    </source>
</evidence>
<comment type="caution">
    <text evidence="2">The sequence shown here is derived from an EMBL/GenBank/DDBJ whole genome shotgun (WGS) entry which is preliminary data.</text>
</comment>
<organism evidence="2 3">
    <name type="scientific">Pseudocohnilembus persalinus</name>
    <name type="common">Ciliate</name>
    <dbReference type="NCBI Taxonomy" id="266149"/>
    <lineage>
        <taxon>Eukaryota</taxon>
        <taxon>Sar</taxon>
        <taxon>Alveolata</taxon>
        <taxon>Ciliophora</taxon>
        <taxon>Intramacronucleata</taxon>
        <taxon>Oligohymenophorea</taxon>
        <taxon>Scuticociliatia</taxon>
        <taxon>Philasterida</taxon>
        <taxon>Pseudocohnilembidae</taxon>
        <taxon>Pseudocohnilembus</taxon>
    </lineage>
</organism>
<gene>
    <name evidence="2" type="ORF">PPERSA_12540</name>
</gene>
<sequence length="787" mass="93789">MKIFRPDMVNLLGERAINKNFQIFSQITHSNTNQLIISNWIQKPTIIYNNKKGVNFSNIIANKALQIQAKTKFIYTCEDLNKFLFINNQDHQKQNLDQTYNREKKDSIKIQNEKEIHFVILDTLQNWSDKEIISAFKMFEKKLRNQTQKQYKFWIIINYQQLIRNKQKQQLIQQLSRNCWVNFQEQAQNIKQEYTDLLYLEMEDFLKNMQYNEKGSESQTNHQISSSKNSINTFNRQSQKNILQQQQKSSQDLNIGENQNLYYYNQQSSIWDFGSATSIYAFGQNPWQIKAPKSENIQLPQYPRYNDFLFRKELTSQNLQTKLSKQVQYTLKKTKKFIELNIQNSPKAKSKTNITTEQNLKPEQNEEILQKSYQKQLDQFFYYTEQNQSIEESEENQEFSDSSSLEQLLDEENSCEQINAQSQILNQDNDDENQIQFTKTNQNQKNSELQQITSTEQLNFQSQIYNNKKMSEPAFMNQLQQQQNQGDSISSNNNENNNNKNNDIKNNNNKQNNNDSHDFVSQQIIDSSNMLSLNQSGYSSFQQDNDYDTEREIEIESQQLSDFDSEDTYNSPGQFQLFELLIKNEVLQFNNLLYKIKNDLQNMEKFIINTGLKCLPIEYQNNYNDLIQGITPSSWLQEMNCEYSQQEHTQKVVFTDFVMHFLQKYEFLNELIHQRNGKMFKILDLSKLFNPFQLIINQIWSASIEYQQPIYQLKVMLEFLDDQDIQQYQFDRHGIQACGMQMYEGVLNSNNQQLEDPKPREFYYKFHPFRIYIMPVTYLKCVFTLEQ</sequence>
<proteinExistence type="predicted"/>
<keyword evidence="3" id="KW-1185">Reference proteome</keyword>
<dbReference type="EMBL" id="LDAU01000213">
    <property type="protein sequence ID" value="KRW99436.1"/>
    <property type="molecule type" value="Genomic_DNA"/>
</dbReference>
<evidence type="ECO:0000313" key="3">
    <source>
        <dbReference type="Proteomes" id="UP000054937"/>
    </source>
</evidence>
<dbReference type="Proteomes" id="UP000054937">
    <property type="component" value="Unassembled WGS sequence"/>
</dbReference>
<protein>
    <submittedName>
        <fullName evidence="2">Uncharacterized protein</fullName>
    </submittedName>
</protein>
<dbReference type="AlphaFoldDB" id="A0A0V0QB09"/>
<feature type="region of interest" description="Disordered" evidence="1">
    <location>
        <begin position="478"/>
        <end position="516"/>
    </location>
</feature>
<evidence type="ECO:0000256" key="1">
    <source>
        <dbReference type="SAM" id="MobiDB-lite"/>
    </source>
</evidence>